<dbReference type="AlphaFoldDB" id="A0A921FDM2"/>
<dbReference type="InterPro" id="IPR036388">
    <property type="entry name" value="WH-like_DNA-bd_sf"/>
</dbReference>
<evidence type="ECO:0000256" key="2">
    <source>
        <dbReference type="SAM" id="Phobius"/>
    </source>
</evidence>
<proteinExistence type="predicted"/>
<feature type="transmembrane region" description="Helical" evidence="2">
    <location>
        <begin position="199"/>
        <end position="219"/>
    </location>
</feature>
<evidence type="ECO:0000313" key="4">
    <source>
        <dbReference type="EMBL" id="HJF07836.1"/>
    </source>
</evidence>
<organism evidence="4 5">
    <name type="scientific">Phocaeicola coprocola</name>
    <dbReference type="NCBI Taxonomy" id="310298"/>
    <lineage>
        <taxon>Bacteria</taxon>
        <taxon>Pseudomonadati</taxon>
        <taxon>Bacteroidota</taxon>
        <taxon>Bacteroidia</taxon>
        <taxon>Bacteroidales</taxon>
        <taxon>Bacteroidaceae</taxon>
        <taxon>Phocaeicola</taxon>
    </lineage>
</organism>
<dbReference type="Proteomes" id="UP000718012">
    <property type="component" value="Unassembled WGS sequence"/>
</dbReference>
<keyword evidence="2" id="KW-0472">Membrane</keyword>
<dbReference type="EMBL" id="DYXD01000147">
    <property type="protein sequence ID" value="HJF07836.1"/>
    <property type="molecule type" value="Genomic_DNA"/>
</dbReference>
<gene>
    <name evidence="4" type="ORF">K8U81_06545</name>
</gene>
<keyword evidence="2" id="KW-1133">Transmembrane helix</keyword>
<reference evidence="4" key="1">
    <citation type="journal article" date="2021" name="PeerJ">
        <title>Extensive microbial diversity within the chicken gut microbiome revealed by metagenomics and culture.</title>
        <authorList>
            <person name="Gilroy R."/>
            <person name="Ravi A."/>
            <person name="Getino M."/>
            <person name="Pursley I."/>
            <person name="Horton D.L."/>
            <person name="Alikhan N.F."/>
            <person name="Baker D."/>
            <person name="Gharbi K."/>
            <person name="Hall N."/>
            <person name="Watson M."/>
            <person name="Adriaenssens E.M."/>
            <person name="Foster-Nyarko E."/>
            <person name="Jarju S."/>
            <person name="Secka A."/>
            <person name="Antonio M."/>
            <person name="Oren A."/>
            <person name="Chaudhuri R.R."/>
            <person name="La Ragione R."/>
            <person name="Hildebrand F."/>
            <person name="Pallen M.J."/>
        </authorList>
    </citation>
    <scope>NUCLEOTIDE SEQUENCE</scope>
    <source>
        <strain evidence="4">CHK165-8395</strain>
    </source>
</reference>
<comment type="caution">
    <text evidence="4">The sequence shown here is derived from an EMBL/GenBank/DDBJ whole genome shotgun (WGS) entry which is preliminary data.</text>
</comment>
<name>A0A921FDM2_9BACT</name>
<feature type="domain" description="DUF6377" evidence="3">
    <location>
        <begin position="124"/>
        <end position="378"/>
    </location>
</feature>
<keyword evidence="2" id="KW-0812">Transmembrane</keyword>
<evidence type="ECO:0000313" key="5">
    <source>
        <dbReference type="Proteomes" id="UP000718012"/>
    </source>
</evidence>
<dbReference type="Pfam" id="PF19904">
    <property type="entry name" value="DUF6377"/>
    <property type="match status" value="1"/>
</dbReference>
<evidence type="ECO:0000259" key="3">
    <source>
        <dbReference type="Pfam" id="PF19904"/>
    </source>
</evidence>
<keyword evidence="1" id="KW-0175">Coiled coil</keyword>
<dbReference type="InterPro" id="IPR045957">
    <property type="entry name" value="DUF6377"/>
</dbReference>
<feature type="coiled-coil region" evidence="1">
    <location>
        <begin position="224"/>
        <end position="258"/>
    </location>
</feature>
<dbReference type="Gene3D" id="1.10.10.10">
    <property type="entry name" value="Winged helix-like DNA-binding domain superfamily/Winged helix DNA-binding domain"/>
    <property type="match status" value="1"/>
</dbReference>
<accession>A0A921FDM2</accession>
<feature type="non-terminal residue" evidence="4">
    <location>
        <position position="1"/>
    </location>
</feature>
<dbReference type="Gene3D" id="1.25.40.10">
    <property type="entry name" value="Tetratricopeptide repeat domain"/>
    <property type="match status" value="1"/>
</dbReference>
<dbReference type="InterPro" id="IPR011990">
    <property type="entry name" value="TPR-like_helical_dom_sf"/>
</dbReference>
<reference evidence="4" key="2">
    <citation type="submission" date="2021-09" db="EMBL/GenBank/DDBJ databases">
        <authorList>
            <person name="Gilroy R."/>
        </authorList>
    </citation>
    <scope>NUCLEOTIDE SEQUENCE</scope>
    <source>
        <strain evidence="4">CHK165-8395</strain>
    </source>
</reference>
<evidence type="ECO:0000256" key="1">
    <source>
        <dbReference type="SAM" id="Coils"/>
    </source>
</evidence>
<protein>
    <submittedName>
        <fullName evidence="4">DUF6377 domain-containing protein</fullName>
    </submittedName>
</protein>
<sequence>KSSLSKEQLMNYFIAYDHVYGELGYYTQNHKIGTHYTLLSKMYKDSIYQIASPDSEIYLSMEETRLRDEGKLQEALAINDKRLSQVTINSPEYAALMYYRALIFREQKEQDKYIRCLSLSSIADIRSAIKDHASLWMLAQALLDRGDLERAYQYMNFSWTESKFYNARLRAWQSADDLSLIDDTYQLMLRQRNSELKKYIIIVSFLSLLLFIALCYIYRQVKHLRTARQNLLKVNTQLENLNKELQKINFSLQTANKDLAESNQIKEVYIARFIKLCSTYVDRLDTYRRMVHKKVLTNQITELLHLTRSNSILEEALNELYENFDSAFLNLFPNFIEQFNSLLQENEQIRPKKNNTLNTELRIFALIRLGITDSSQIAEFLHYSVNTIYNYRAKVKNKARISREDFEEVIANIR</sequence>